<dbReference type="RefSeq" id="WP_002660213.1">
    <property type="nucleotide sequence ID" value="NZ_JH719942.1"/>
</dbReference>
<dbReference type="OrthoDB" id="9777703at2"/>
<dbReference type="HOGENOM" id="CLU_025124_0_0_10"/>
<name>J0P3Q9_9BACT</name>
<dbReference type="NCBIfam" id="TIGR02221">
    <property type="entry name" value="cas_TM1812"/>
    <property type="match status" value="1"/>
</dbReference>
<evidence type="ECO:0000313" key="1">
    <source>
        <dbReference type="EMBL" id="EJF54479.1"/>
    </source>
</evidence>
<dbReference type="EMBL" id="JH719942">
    <property type="protein sequence ID" value="EJF54479.1"/>
    <property type="molecule type" value="Genomic_DNA"/>
</dbReference>
<sequence>MGRKVFLSFLGTNNYLACNYENSKGKIENVRFVQEAILQLECSQFTEEDRVFVFCTAEARKKNWVDLDEEKGLGQDPARLADPVLDRIGLYSRLVELKNSGKLQATFDQEPIFIEDGFSEQEVWKIFEAVYKVLEEGDEVYLDITHSFRFMPMLSIVLMNYAKLLKGVTIKSISYGAFEKLGPAYKLKSVPVEDRNAPIVDISSFAELQDWTNAVREFKKYGKTESFVSLAAGAYSELAEKIKAVEQSINTNRGRRIYQGDIFKELNQVLDRLKEIDPKPLQDLVRIIQNKVSEFDGHKTLDNGKVAVEWCIDHQMTQQGITILDELVTSVLCEKIYGSKSIKNAYKRNLVNAMFYVVKDNLPVSKWSDVLKGRDAEVNQFRDIVDLELVELKRDLSLLRNDINHSGYTKNNNPDNFDTELVSIYNKIKRFL</sequence>
<dbReference type="AlphaFoldDB" id="J0P3Q9"/>
<accession>J0P3Q9</accession>
<evidence type="ECO:0000313" key="2">
    <source>
        <dbReference type="Proteomes" id="UP000005113"/>
    </source>
</evidence>
<dbReference type="CDD" id="cd09732">
    <property type="entry name" value="Csx1_III-U"/>
    <property type="match status" value="1"/>
</dbReference>
<dbReference type="SUPFAM" id="SSF160980">
    <property type="entry name" value="SSO1389-like"/>
    <property type="match status" value="1"/>
</dbReference>
<reference evidence="2" key="1">
    <citation type="journal article" date="2012" name="Stand. Genomic Sci.">
        <title>Permanent draft genome sequence of the gliding predator Saprospira grandis strain Sa g1 (= HR1).</title>
        <authorList>
            <person name="Mavromatis K."/>
            <person name="Chertkov O."/>
            <person name="Lapidus A."/>
            <person name="Nolan M."/>
            <person name="Lucas S."/>
            <person name="Tice H."/>
            <person name="Del Rio T.G."/>
            <person name="Cheng J.F."/>
            <person name="Han C."/>
            <person name="Tapia R."/>
            <person name="Bruce D."/>
            <person name="Goodwin L.A."/>
            <person name="Pitluck S."/>
            <person name="Huntemann M."/>
            <person name="Liolios K."/>
            <person name="Pagani I."/>
            <person name="Ivanova N."/>
            <person name="Mikhailova N."/>
            <person name="Pati A."/>
            <person name="Chen A."/>
            <person name="Palaniappan K."/>
            <person name="Land M."/>
            <person name="Brambilla E.M."/>
            <person name="Rohde M."/>
            <person name="Spring S."/>
            <person name="Goker M."/>
            <person name="Detter J.C."/>
            <person name="Bristow J."/>
            <person name="Eisen J.A."/>
            <person name="Markowitz V."/>
            <person name="Hugenholtz P."/>
            <person name="Kyrpides N.C."/>
            <person name="Klenk H.P."/>
            <person name="Woyke T."/>
        </authorList>
    </citation>
    <scope>NUCLEOTIDE SEQUENCE [LARGE SCALE GENOMIC DNA]</scope>
    <source>
        <strain evidence="2">DSM 2844</strain>
    </source>
</reference>
<dbReference type="Proteomes" id="UP000005113">
    <property type="component" value="Unassembled WGS sequence"/>
</dbReference>
<dbReference type="InterPro" id="IPR011742">
    <property type="entry name" value="CRISPR-assoc_prot_TM1812"/>
</dbReference>
<dbReference type="NCBIfam" id="TIGR02549">
    <property type="entry name" value="CRISPR_DxTHG"/>
    <property type="match status" value="1"/>
</dbReference>
<organism evidence="1 2">
    <name type="scientific">Saprospira grandis DSM 2844</name>
    <dbReference type="NCBI Taxonomy" id="694433"/>
    <lineage>
        <taxon>Bacteria</taxon>
        <taxon>Pseudomonadati</taxon>
        <taxon>Bacteroidota</taxon>
        <taxon>Saprospiria</taxon>
        <taxon>Saprospirales</taxon>
        <taxon>Saprospiraceae</taxon>
        <taxon>Saprospira</taxon>
    </lineage>
</organism>
<protein>
    <submittedName>
        <fullName evidence="1">CRISPR-associated protein, TM1812 family</fullName>
    </submittedName>
</protein>
<dbReference type="InterPro" id="IPR013383">
    <property type="entry name" value="CRISPR-assoc_prot_DxTHG_CS"/>
</dbReference>
<proteinExistence type="predicted"/>
<gene>
    <name evidence="1" type="ORF">SapgrDRAFT_2824</name>
</gene>